<comment type="caution">
    <text evidence="3">The sequence shown here is derived from an EMBL/GenBank/DDBJ whole genome shotgun (WGS) entry which is preliminary data.</text>
</comment>
<dbReference type="InterPro" id="IPR003646">
    <property type="entry name" value="SH3-like_bac-type"/>
</dbReference>
<feature type="signal peptide" evidence="1">
    <location>
        <begin position="1"/>
        <end position="23"/>
    </location>
</feature>
<gene>
    <name evidence="3" type="ORF">IAA66_08240</name>
</gene>
<accession>A0A9D0YWU7</accession>
<keyword evidence="1" id="KW-0732">Signal</keyword>
<dbReference type="EMBL" id="DVFI01000112">
    <property type="protein sequence ID" value="HIQ63554.1"/>
    <property type="molecule type" value="Genomic_DNA"/>
</dbReference>
<sequence>MKKRLFALIAALSVLLFAVPASAAVQAFNTEAVTLYEAPGYDSSRLMVVPDGSFLFVTKYTDTWAYVVYNTQETRVEGWVFLSLLRFPSTEQQTLGIVISEDVSLREEPSGLSRQLIVFDNGTLFTILGEQDDWYYISYADPDTGIAYQGYLRKSLVVVNPRSITVQYDSTPLLAYPEDDAPQIAALPAGYVLTVIAEYGDFYVVNYNQASGFLPRHLID</sequence>
<dbReference type="AlphaFoldDB" id="A0A9D0YWU7"/>
<name>A0A9D0YWU7_9FIRM</name>
<evidence type="ECO:0000259" key="2">
    <source>
        <dbReference type="Pfam" id="PF08239"/>
    </source>
</evidence>
<protein>
    <recommendedName>
        <fullName evidence="2">SH3b domain-containing protein</fullName>
    </recommendedName>
</protein>
<dbReference type="InterPro" id="IPR052354">
    <property type="entry name" value="Cell_Wall_Dynamics_Protein"/>
</dbReference>
<organism evidence="3 4">
    <name type="scientific">Candidatus Avichristensenella intestinipullorum</name>
    <dbReference type="NCBI Taxonomy" id="2840693"/>
    <lineage>
        <taxon>Bacteria</taxon>
        <taxon>Bacillati</taxon>
        <taxon>Bacillota</taxon>
        <taxon>Clostridia</taxon>
        <taxon>Candidatus Avichristensenella</taxon>
    </lineage>
</organism>
<evidence type="ECO:0000313" key="4">
    <source>
        <dbReference type="Proteomes" id="UP000886819"/>
    </source>
</evidence>
<dbReference type="Gene3D" id="2.30.30.40">
    <property type="entry name" value="SH3 Domains"/>
    <property type="match status" value="2"/>
</dbReference>
<dbReference type="PANTHER" id="PTHR34408:SF1">
    <property type="entry name" value="GLYCOSYL HYDROLASE FAMILY 19 DOMAIN-CONTAINING PROTEIN HI_1415"/>
    <property type="match status" value="1"/>
</dbReference>
<feature type="domain" description="SH3b" evidence="2">
    <location>
        <begin position="103"/>
        <end position="145"/>
    </location>
</feature>
<proteinExistence type="predicted"/>
<evidence type="ECO:0000256" key="1">
    <source>
        <dbReference type="SAM" id="SignalP"/>
    </source>
</evidence>
<feature type="chain" id="PRO_5038383251" description="SH3b domain-containing protein" evidence="1">
    <location>
        <begin position="24"/>
        <end position="220"/>
    </location>
</feature>
<dbReference type="Proteomes" id="UP000886819">
    <property type="component" value="Unassembled WGS sequence"/>
</dbReference>
<reference evidence="3" key="1">
    <citation type="submission" date="2020-10" db="EMBL/GenBank/DDBJ databases">
        <authorList>
            <person name="Gilroy R."/>
        </authorList>
    </citation>
    <scope>NUCLEOTIDE SEQUENCE</scope>
    <source>
        <strain evidence="3">ChiHile30-977</strain>
    </source>
</reference>
<evidence type="ECO:0000313" key="3">
    <source>
        <dbReference type="EMBL" id="HIQ63554.1"/>
    </source>
</evidence>
<dbReference type="Pfam" id="PF08239">
    <property type="entry name" value="SH3_3"/>
    <property type="match status" value="1"/>
</dbReference>
<dbReference type="PANTHER" id="PTHR34408">
    <property type="entry name" value="FAMILY PROTEIN, PUTATIVE-RELATED"/>
    <property type="match status" value="1"/>
</dbReference>
<reference evidence="3" key="2">
    <citation type="journal article" date="2021" name="PeerJ">
        <title>Extensive microbial diversity within the chicken gut microbiome revealed by metagenomics and culture.</title>
        <authorList>
            <person name="Gilroy R."/>
            <person name="Ravi A."/>
            <person name="Getino M."/>
            <person name="Pursley I."/>
            <person name="Horton D.L."/>
            <person name="Alikhan N.F."/>
            <person name="Baker D."/>
            <person name="Gharbi K."/>
            <person name="Hall N."/>
            <person name="Watson M."/>
            <person name="Adriaenssens E.M."/>
            <person name="Foster-Nyarko E."/>
            <person name="Jarju S."/>
            <person name="Secka A."/>
            <person name="Antonio M."/>
            <person name="Oren A."/>
            <person name="Chaudhuri R.R."/>
            <person name="La Ragione R."/>
            <person name="Hildebrand F."/>
            <person name="Pallen M.J."/>
        </authorList>
    </citation>
    <scope>NUCLEOTIDE SEQUENCE</scope>
    <source>
        <strain evidence="3">ChiHile30-977</strain>
    </source>
</reference>